<dbReference type="EMBL" id="GBRH01179675">
    <property type="protein sequence ID" value="JAE18221.1"/>
    <property type="molecule type" value="Transcribed_RNA"/>
</dbReference>
<protein>
    <submittedName>
        <fullName evidence="1">Uncharacterized protein</fullName>
    </submittedName>
</protein>
<sequence length="56" mass="6502">MHDAMRTSSLNASCYCKSCKCTLLCYIIPKHLLCMMCRSIVEYNYSSKIFLLKLQT</sequence>
<evidence type="ECO:0000313" key="1">
    <source>
        <dbReference type="EMBL" id="JAE18221.1"/>
    </source>
</evidence>
<dbReference type="AlphaFoldDB" id="A0A0A9G6P5"/>
<reference evidence="1" key="1">
    <citation type="submission" date="2014-09" db="EMBL/GenBank/DDBJ databases">
        <authorList>
            <person name="Magalhaes I.L.F."/>
            <person name="Oliveira U."/>
            <person name="Santos F.R."/>
            <person name="Vidigal T.H.D.A."/>
            <person name="Brescovit A.D."/>
            <person name="Santos A.J."/>
        </authorList>
    </citation>
    <scope>NUCLEOTIDE SEQUENCE</scope>
    <source>
        <tissue evidence="1">Shoot tissue taken approximately 20 cm above the soil surface</tissue>
    </source>
</reference>
<name>A0A0A9G6P5_ARUDO</name>
<reference evidence="1" key="2">
    <citation type="journal article" date="2015" name="Data Brief">
        <title>Shoot transcriptome of the giant reed, Arundo donax.</title>
        <authorList>
            <person name="Barrero R.A."/>
            <person name="Guerrero F.D."/>
            <person name="Moolhuijzen P."/>
            <person name="Goolsby J.A."/>
            <person name="Tidwell J."/>
            <person name="Bellgard S.E."/>
            <person name="Bellgard M.I."/>
        </authorList>
    </citation>
    <scope>NUCLEOTIDE SEQUENCE</scope>
    <source>
        <tissue evidence="1">Shoot tissue taken approximately 20 cm above the soil surface</tissue>
    </source>
</reference>
<proteinExistence type="predicted"/>
<organism evidence="1">
    <name type="scientific">Arundo donax</name>
    <name type="common">Giant reed</name>
    <name type="synonym">Donax arundinaceus</name>
    <dbReference type="NCBI Taxonomy" id="35708"/>
    <lineage>
        <taxon>Eukaryota</taxon>
        <taxon>Viridiplantae</taxon>
        <taxon>Streptophyta</taxon>
        <taxon>Embryophyta</taxon>
        <taxon>Tracheophyta</taxon>
        <taxon>Spermatophyta</taxon>
        <taxon>Magnoliopsida</taxon>
        <taxon>Liliopsida</taxon>
        <taxon>Poales</taxon>
        <taxon>Poaceae</taxon>
        <taxon>PACMAD clade</taxon>
        <taxon>Arundinoideae</taxon>
        <taxon>Arundineae</taxon>
        <taxon>Arundo</taxon>
    </lineage>
</organism>
<accession>A0A0A9G6P5</accession>